<dbReference type="Proteomes" id="UP000293874">
    <property type="component" value="Unassembled WGS sequence"/>
</dbReference>
<proteinExistence type="predicted"/>
<dbReference type="PROSITE" id="PS51257">
    <property type="entry name" value="PROKAR_LIPOPROTEIN"/>
    <property type="match status" value="1"/>
</dbReference>
<sequence length="265" mass="30566">MLKQIRTFMVLATTLGLLLTACKKNGDGNNDQDEQDTPVANQLKIYFDNSTVDFARYDSGFVVMQREGTGNQYLKRFVKGNKFLKIDIDDLQEGKYRTTIHLNVKMKNGNGAIWRQFRYEQDLQVLKSGVVIKGPVNELKKDWKIYTVMTDNVKSVHITIPLDCTDPYFEVYVNDDRWKYFYIERVAYKKGAGDNRTSLGAMSFECQGDCYDGNGNIADDETFKDWSAMLGSKQWDIGEYFIQLLGEREEDDLTILHSFDIPDLQ</sequence>
<gene>
    <name evidence="1" type="ORF">EV199_4764</name>
</gene>
<dbReference type="EMBL" id="SGXA01000003">
    <property type="protein sequence ID" value="RZS68940.1"/>
    <property type="molecule type" value="Genomic_DNA"/>
</dbReference>
<accession>A0A4V2F068</accession>
<evidence type="ECO:0000313" key="1">
    <source>
        <dbReference type="EMBL" id="RZS68940.1"/>
    </source>
</evidence>
<dbReference type="RefSeq" id="WP_130543314.1">
    <property type="nucleotide sequence ID" value="NZ_CP042431.1"/>
</dbReference>
<evidence type="ECO:0000313" key="2">
    <source>
        <dbReference type="Proteomes" id="UP000293874"/>
    </source>
</evidence>
<comment type="caution">
    <text evidence="1">The sequence shown here is derived from an EMBL/GenBank/DDBJ whole genome shotgun (WGS) entry which is preliminary data.</text>
</comment>
<dbReference type="AlphaFoldDB" id="A0A4V2F068"/>
<name>A0A4V2F068_9BACT</name>
<reference evidence="1 2" key="1">
    <citation type="submission" date="2019-02" db="EMBL/GenBank/DDBJ databases">
        <title>Genomic Encyclopedia of Type Strains, Phase IV (KMG-IV): sequencing the most valuable type-strain genomes for metagenomic binning, comparative biology and taxonomic classification.</title>
        <authorList>
            <person name="Goeker M."/>
        </authorList>
    </citation>
    <scope>NUCLEOTIDE SEQUENCE [LARGE SCALE GENOMIC DNA]</scope>
    <source>
        <strain evidence="1 2">DSM 18116</strain>
    </source>
</reference>
<organism evidence="1 2">
    <name type="scientific">Pseudobacter ginsenosidimutans</name>
    <dbReference type="NCBI Taxonomy" id="661488"/>
    <lineage>
        <taxon>Bacteria</taxon>
        <taxon>Pseudomonadati</taxon>
        <taxon>Bacteroidota</taxon>
        <taxon>Chitinophagia</taxon>
        <taxon>Chitinophagales</taxon>
        <taxon>Chitinophagaceae</taxon>
        <taxon>Pseudobacter</taxon>
    </lineage>
</organism>
<dbReference type="OrthoDB" id="9871700at2"/>
<keyword evidence="2" id="KW-1185">Reference proteome</keyword>
<protein>
    <submittedName>
        <fullName evidence="1">Uncharacterized protein</fullName>
    </submittedName>
</protein>